<proteinExistence type="predicted"/>
<reference evidence="1 2" key="1">
    <citation type="journal article" date="2017" name="ISME J.">
        <title>Energy and carbon metabolisms in a deep terrestrial subsurface fluid microbial community.</title>
        <authorList>
            <person name="Momper L."/>
            <person name="Jungbluth S.P."/>
            <person name="Lee M.D."/>
            <person name="Amend J.P."/>
        </authorList>
    </citation>
    <scope>NUCLEOTIDE SEQUENCE [LARGE SCALE GENOMIC DNA]</scope>
    <source>
        <strain evidence="1">SURF_5</strain>
    </source>
</reference>
<sequence>MREYTHIPLDEEVRSIGGHYVLEKEVRLPFNGREVLYVVGMGVVDTSCCGITGCRYAIVPGYILGWKTRRNRDNLEVSEVESIRSEETKRILTEQIKKNDVVQHVEFH</sequence>
<accession>A0A3A4NRK7</accession>
<organism evidence="1 2">
    <name type="scientific">Abyssobacteria bacterium (strain SURF_5)</name>
    <dbReference type="NCBI Taxonomy" id="2093360"/>
    <lineage>
        <taxon>Bacteria</taxon>
        <taxon>Pseudomonadati</taxon>
        <taxon>Candidatus Hydrogenedentota</taxon>
        <taxon>Candidatus Abyssobacteria</taxon>
    </lineage>
</organism>
<gene>
    <name evidence="1" type="ORF">C4520_11105</name>
</gene>
<evidence type="ECO:0000313" key="2">
    <source>
        <dbReference type="Proteomes" id="UP000265882"/>
    </source>
</evidence>
<dbReference type="AlphaFoldDB" id="A0A3A4NRK7"/>
<dbReference type="EMBL" id="QZKU01000075">
    <property type="protein sequence ID" value="RJP20696.1"/>
    <property type="molecule type" value="Genomic_DNA"/>
</dbReference>
<comment type="caution">
    <text evidence="1">The sequence shown here is derived from an EMBL/GenBank/DDBJ whole genome shotgun (WGS) entry which is preliminary data.</text>
</comment>
<name>A0A3A4NRK7_ABYX5</name>
<evidence type="ECO:0000313" key="1">
    <source>
        <dbReference type="EMBL" id="RJP20696.1"/>
    </source>
</evidence>
<protein>
    <submittedName>
        <fullName evidence="1">Uncharacterized protein</fullName>
    </submittedName>
</protein>
<dbReference type="Proteomes" id="UP000265882">
    <property type="component" value="Unassembled WGS sequence"/>
</dbReference>